<feature type="domain" description="Periplasmic binding protein" evidence="3">
    <location>
        <begin position="36"/>
        <end position="298"/>
    </location>
</feature>
<keyword evidence="5" id="KW-1185">Reference proteome</keyword>
<dbReference type="EMBL" id="JAAGWZ010000001">
    <property type="protein sequence ID" value="NEM90728.1"/>
    <property type="molecule type" value="Genomic_DNA"/>
</dbReference>
<keyword evidence="2" id="KW-0732">Signal</keyword>
<name>A0A7C9PMG8_9MICO</name>
<dbReference type="AlphaFoldDB" id="A0A7C9PMG8"/>
<dbReference type="InterPro" id="IPR025997">
    <property type="entry name" value="SBP_2_dom"/>
</dbReference>
<dbReference type="RefSeq" id="WP_163472344.1">
    <property type="nucleotide sequence ID" value="NZ_JAAGWZ010000001.1"/>
</dbReference>
<reference evidence="4 5" key="1">
    <citation type="journal article" date="2014" name="Int. J. Syst. Evol. Microbiol.">
        <title>Description of Galbitalea soli gen. nov., sp. nov., and Frondihabitans sucicola sp. nov.</title>
        <authorList>
            <person name="Kim S.J."/>
            <person name="Lim J.M."/>
            <person name="Ahn J.H."/>
            <person name="Weon H.Y."/>
            <person name="Hamada M."/>
            <person name="Suzuki K."/>
            <person name="Ahn T.Y."/>
            <person name="Kwon S.W."/>
        </authorList>
    </citation>
    <scope>NUCLEOTIDE SEQUENCE [LARGE SCALE GENOMIC DNA]</scope>
    <source>
        <strain evidence="4 5">NBRC 108727</strain>
    </source>
</reference>
<protein>
    <submittedName>
        <fullName evidence="4">Sugar ABC transporter substrate-binding protein</fullName>
    </submittedName>
</protein>
<dbReference type="InterPro" id="IPR028082">
    <property type="entry name" value="Peripla_BP_I"/>
</dbReference>
<sequence length="354" mass="36718">MKIATTRAVLAAVTFALVAGMLAACSLGTASTGLKIGLLLPDSVTTRYDSADRPFFEKRIHELDPSATVLYANADGDAANQQQQAESMLTAGAKVLVLSPFDSKAAQAIVTESLARGVPVISYDRLIAGGKAAYYISFDNERVGEMQATALIEKLHSSGVPSGSGILEVNGSPTDANAIQFKAGAHRVLASSGYTTLAEFDTPGWIPSQAQDWVSGQITKYGDRITGVLAANDSVAGGVIAALKAAGLRRLPPVTGQDAELAGLQRILVGDQYMTVFKDLKPEADKAAELAIALSRHQKPAGQTTVDGVPSFLLSPVSVTAGTIADTVVKDGFYTAAQICTPTYAAACRANGLG</sequence>
<evidence type="ECO:0000256" key="1">
    <source>
        <dbReference type="ARBA" id="ARBA00004196"/>
    </source>
</evidence>
<evidence type="ECO:0000313" key="4">
    <source>
        <dbReference type="EMBL" id="NEM90728.1"/>
    </source>
</evidence>
<dbReference type="GO" id="GO:0030288">
    <property type="term" value="C:outer membrane-bounded periplasmic space"/>
    <property type="evidence" value="ECO:0007669"/>
    <property type="project" value="TreeGrafter"/>
</dbReference>
<accession>A0A7C9PMG8</accession>
<dbReference type="CDD" id="cd19995">
    <property type="entry name" value="PBP1_ABC_xylose_binding-like"/>
    <property type="match status" value="1"/>
</dbReference>
<evidence type="ECO:0000259" key="3">
    <source>
        <dbReference type="Pfam" id="PF13407"/>
    </source>
</evidence>
<dbReference type="Pfam" id="PF13407">
    <property type="entry name" value="Peripla_BP_4"/>
    <property type="match status" value="1"/>
</dbReference>
<evidence type="ECO:0000313" key="5">
    <source>
        <dbReference type="Proteomes" id="UP000479756"/>
    </source>
</evidence>
<evidence type="ECO:0000256" key="2">
    <source>
        <dbReference type="ARBA" id="ARBA00022729"/>
    </source>
</evidence>
<dbReference type="SUPFAM" id="SSF53822">
    <property type="entry name" value="Periplasmic binding protein-like I"/>
    <property type="match status" value="1"/>
</dbReference>
<dbReference type="PANTHER" id="PTHR30036">
    <property type="entry name" value="D-XYLOSE-BINDING PERIPLASMIC PROTEIN"/>
    <property type="match status" value="1"/>
</dbReference>
<dbReference type="Proteomes" id="UP000479756">
    <property type="component" value="Unassembled WGS sequence"/>
</dbReference>
<dbReference type="InterPro" id="IPR050555">
    <property type="entry name" value="Bact_Solute-Bind_Prot2"/>
</dbReference>
<comment type="caution">
    <text evidence="4">The sequence shown here is derived from an EMBL/GenBank/DDBJ whole genome shotgun (WGS) entry which is preliminary data.</text>
</comment>
<comment type="subcellular location">
    <subcellularLocation>
        <location evidence="1">Cell envelope</location>
    </subcellularLocation>
</comment>
<dbReference type="Gene3D" id="3.40.50.2300">
    <property type="match status" value="2"/>
</dbReference>
<organism evidence="4 5">
    <name type="scientific">Galbitalea soli</name>
    <dbReference type="NCBI Taxonomy" id="1268042"/>
    <lineage>
        <taxon>Bacteria</taxon>
        <taxon>Bacillati</taxon>
        <taxon>Actinomycetota</taxon>
        <taxon>Actinomycetes</taxon>
        <taxon>Micrococcales</taxon>
        <taxon>Microbacteriaceae</taxon>
        <taxon>Galbitalea</taxon>
    </lineage>
</organism>
<dbReference type="PROSITE" id="PS51257">
    <property type="entry name" value="PROKAR_LIPOPROTEIN"/>
    <property type="match status" value="1"/>
</dbReference>
<proteinExistence type="predicted"/>
<dbReference type="PANTHER" id="PTHR30036:SF1">
    <property type="entry name" value="D-XYLOSE-BINDING PERIPLASMIC PROTEIN"/>
    <property type="match status" value="1"/>
</dbReference>
<dbReference type="GO" id="GO:0030246">
    <property type="term" value="F:carbohydrate binding"/>
    <property type="evidence" value="ECO:0007669"/>
    <property type="project" value="TreeGrafter"/>
</dbReference>
<gene>
    <name evidence="4" type="ORF">G3T37_05100</name>
</gene>